<evidence type="ECO:0000256" key="1">
    <source>
        <dbReference type="ARBA" id="ARBA00004196"/>
    </source>
</evidence>
<keyword evidence="7" id="KW-1185">Reference proteome</keyword>
<dbReference type="PANTHER" id="PTHR43649:SF31">
    <property type="entry name" value="SN-GLYCEROL-3-PHOSPHATE-BINDING PERIPLASMIC PROTEIN UGPB"/>
    <property type="match status" value="1"/>
</dbReference>
<dbReference type="CDD" id="cd13585">
    <property type="entry name" value="PBP2_TMBP_like"/>
    <property type="match status" value="1"/>
</dbReference>
<name>A0A7M4DDN4_9MICO</name>
<comment type="similarity">
    <text evidence="2">Belongs to the bacterial solute-binding protein 1 family.</text>
</comment>
<dbReference type="InterPro" id="IPR006059">
    <property type="entry name" value="SBP"/>
</dbReference>
<dbReference type="Pfam" id="PF01547">
    <property type="entry name" value="SBP_bac_1"/>
    <property type="match status" value="1"/>
</dbReference>
<accession>A0A7M4DDN4</accession>
<comment type="subcellular location">
    <subcellularLocation>
        <location evidence="1">Cell envelope</location>
    </subcellularLocation>
</comment>
<feature type="chain" id="PRO_5038402301" evidence="5">
    <location>
        <begin position="24"/>
        <end position="446"/>
    </location>
</feature>
<dbReference type="InterPro" id="IPR006311">
    <property type="entry name" value="TAT_signal"/>
</dbReference>
<keyword evidence="4 5" id="KW-0732">Signal</keyword>
<dbReference type="Gene3D" id="3.40.190.10">
    <property type="entry name" value="Periplasmic binding protein-like II"/>
    <property type="match status" value="1"/>
</dbReference>
<dbReference type="Proteomes" id="UP000419743">
    <property type="component" value="Unassembled WGS sequence"/>
</dbReference>
<proteinExistence type="inferred from homology"/>
<gene>
    <name evidence="6" type="primary">araN_1</name>
    <name evidence="6" type="ORF">HALOF300_00223</name>
</gene>
<dbReference type="PROSITE" id="PS51318">
    <property type="entry name" value="TAT"/>
    <property type="match status" value="1"/>
</dbReference>
<dbReference type="PROSITE" id="PS51257">
    <property type="entry name" value="PROKAR_LIPOPROTEIN"/>
    <property type="match status" value="1"/>
</dbReference>
<dbReference type="PANTHER" id="PTHR43649">
    <property type="entry name" value="ARABINOSE-BINDING PROTEIN-RELATED"/>
    <property type="match status" value="1"/>
</dbReference>
<dbReference type="InterPro" id="IPR050490">
    <property type="entry name" value="Bact_solute-bd_prot1"/>
</dbReference>
<dbReference type="GO" id="GO:0030313">
    <property type="term" value="C:cell envelope"/>
    <property type="evidence" value="ECO:0007669"/>
    <property type="project" value="UniProtKB-SubCell"/>
</dbReference>
<dbReference type="SUPFAM" id="SSF53850">
    <property type="entry name" value="Periplasmic binding protein-like II"/>
    <property type="match status" value="1"/>
</dbReference>
<sequence length="446" mass="47238">MDIRRRRLLGAVGALGATALVLAACSPGSSDDSGDDGSGDGESTTVTFRLWDEAAAAAYEESFAAFTEANPEITVDVEVVPWANYWERLPQDIGSGTMADIFWANTSNFALYADNGNLIDITETLGDDHDEWTQSIVDLYTRDGSLWGVPQLSDSIALFYNKDLVDAAGIDPTTLRWDPSGTNDTFLPAAQQLTVDAAGVTAADPAFNPDDVAQFGFNAQNDLQAIYIDFLASNGGVFQDEDNQFAFNSPEGVAAFQYVVDLINTHHVSPSAADTSQNGDLARDLFVQGKMALFQSGQYSLPAMADAEFEWGLAPMLEGPEGRVGVVHGVAALGNAATENLEATTTVLAWLGSAEGQLPLGANGASFPAATDAQSSFTDYWTEQGVDTQVFLDAAQGDTTAAPIGPRVQAGMTAYGPYFEEMFAGRLDVPTALQQAQDAGNEAQAE</sequence>
<reference evidence="6 7" key="1">
    <citation type="submission" date="2019-11" db="EMBL/GenBank/DDBJ databases">
        <authorList>
            <person name="Criscuolo A."/>
        </authorList>
    </citation>
    <scope>NUCLEOTIDE SEQUENCE [LARGE SCALE GENOMIC DNA]</scope>
    <source>
        <strain evidence="6">CIP111667</strain>
    </source>
</reference>
<evidence type="ECO:0000313" key="6">
    <source>
        <dbReference type="EMBL" id="VZO34954.1"/>
    </source>
</evidence>
<organism evidence="6 7">
    <name type="scientific">Occultella aeris</name>
    <dbReference type="NCBI Taxonomy" id="2761496"/>
    <lineage>
        <taxon>Bacteria</taxon>
        <taxon>Bacillati</taxon>
        <taxon>Actinomycetota</taxon>
        <taxon>Actinomycetes</taxon>
        <taxon>Micrococcales</taxon>
        <taxon>Ruaniaceae</taxon>
        <taxon>Occultella</taxon>
    </lineage>
</organism>
<evidence type="ECO:0000256" key="5">
    <source>
        <dbReference type="SAM" id="SignalP"/>
    </source>
</evidence>
<comment type="caution">
    <text evidence="6">The sequence shown here is derived from an EMBL/GenBank/DDBJ whole genome shotgun (WGS) entry which is preliminary data.</text>
</comment>
<evidence type="ECO:0000256" key="3">
    <source>
        <dbReference type="ARBA" id="ARBA00022448"/>
    </source>
</evidence>
<evidence type="ECO:0000256" key="4">
    <source>
        <dbReference type="ARBA" id="ARBA00022729"/>
    </source>
</evidence>
<feature type="signal peptide" evidence="5">
    <location>
        <begin position="1"/>
        <end position="23"/>
    </location>
</feature>
<dbReference type="EMBL" id="CACRYJ010000004">
    <property type="protein sequence ID" value="VZO34954.1"/>
    <property type="molecule type" value="Genomic_DNA"/>
</dbReference>
<protein>
    <submittedName>
        <fullName evidence="6">Putative arabinose-binding protein</fullName>
    </submittedName>
</protein>
<keyword evidence="3" id="KW-0813">Transport</keyword>
<evidence type="ECO:0000313" key="7">
    <source>
        <dbReference type="Proteomes" id="UP000419743"/>
    </source>
</evidence>
<dbReference type="RefSeq" id="WP_156738804.1">
    <property type="nucleotide sequence ID" value="NZ_CACRYJ010000004.1"/>
</dbReference>
<evidence type="ECO:0000256" key="2">
    <source>
        <dbReference type="ARBA" id="ARBA00008520"/>
    </source>
</evidence>
<dbReference type="AlphaFoldDB" id="A0A7M4DDN4"/>